<feature type="compositionally biased region" description="Low complexity" evidence="3">
    <location>
        <begin position="753"/>
        <end position="768"/>
    </location>
</feature>
<comment type="subcellular location">
    <subcellularLocation>
        <location evidence="1">Cytoplasm</location>
    </subcellularLocation>
</comment>
<evidence type="ECO:0000259" key="4">
    <source>
        <dbReference type="PROSITE" id="PS50106"/>
    </source>
</evidence>
<feature type="region of interest" description="Disordered" evidence="3">
    <location>
        <begin position="1072"/>
        <end position="1093"/>
    </location>
</feature>
<dbReference type="EMBL" id="AJWK01008543">
    <property type="status" value="NOT_ANNOTATED_CDS"/>
    <property type="molecule type" value="Genomic_DNA"/>
</dbReference>
<dbReference type="VEuPathDB" id="VectorBase:LLONM1_007355"/>
<feature type="compositionally biased region" description="Low complexity" evidence="3">
    <location>
        <begin position="670"/>
        <end position="684"/>
    </location>
</feature>
<organism evidence="6 7">
    <name type="scientific">Lutzomyia longipalpis</name>
    <name type="common">Sand fly</name>
    <dbReference type="NCBI Taxonomy" id="7200"/>
    <lineage>
        <taxon>Eukaryota</taxon>
        <taxon>Metazoa</taxon>
        <taxon>Ecdysozoa</taxon>
        <taxon>Arthropoda</taxon>
        <taxon>Hexapoda</taxon>
        <taxon>Insecta</taxon>
        <taxon>Pterygota</taxon>
        <taxon>Neoptera</taxon>
        <taxon>Endopterygota</taxon>
        <taxon>Diptera</taxon>
        <taxon>Nematocera</taxon>
        <taxon>Psychodoidea</taxon>
        <taxon>Psychodidae</taxon>
        <taxon>Lutzomyia</taxon>
        <taxon>Lutzomyia</taxon>
    </lineage>
</organism>
<accession>A0A1B0CE37</accession>
<feature type="region of interest" description="Disordered" evidence="3">
    <location>
        <begin position="217"/>
        <end position="285"/>
    </location>
</feature>
<feature type="compositionally biased region" description="Basic residues" evidence="3">
    <location>
        <begin position="815"/>
        <end position="836"/>
    </location>
</feature>
<feature type="compositionally biased region" description="Low complexity" evidence="3">
    <location>
        <begin position="147"/>
        <end position="161"/>
    </location>
</feature>
<reference evidence="7" key="1">
    <citation type="submission" date="2012-05" db="EMBL/GenBank/DDBJ databases">
        <title>Whole Genome Assembly of Lutzomyia longipalpis.</title>
        <authorList>
            <person name="Richards S."/>
            <person name="Qu C."/>
            <person name="Dillon R."/>
            <person name="Worley K."/>
            <person name="Scherer S."/>
            <person name="Batterton M."/>
            <person name="Taylor A."/>
            <person name="Hawes A."/>
            <person name="Hernandez B."/>
            <person name="Kovar C."/>
            <person name="Mandapat C."/>
            <person name="Pham C."/>
            <person name="Qu C."/>
            <person name="Jing C."/>
            <person name="Bess C."/>
            <person name="Bandaranaike D."/>
            <person name="Ngo D."/>
            <person name="Ongeri F."/>
            <person name="Arias F."/>
            <person name="Lara F."/>
            <person name="Weissenberger G."/>
            <person name="Kamau G."/>
            <person name="Han H."/>
            <person name="Shen H."/>
            <person name="Dinh H."/>
            <person name="Khalil I."/>
            <person name="Jones J."/>
            <person name="Shafer J."/>
            <person name="Jayaseelan J."/>
            <person name="Quiroz J."/>
            <person name="Blankenburg K."/>
            <person name="Nguyen L."/>
            <person name="Jackson L."/>
            <person name="Francisco L."/>
            <person name="Tang L.-Y."/>
            <person name="Pu L.-L."/>
            <person name="Perales L."/>
            <person name="Lorensuhewa L."/>
            <person name="Munidasa M."/>
            <person name="Coyle M."/>
            <person name="Taylor M."/>
            <person name="Puazo M."/>
            <person name="Firestine M."/>
            <person name="Scheel M."/>
            <person name="Javaid M."/>
            <person name="Wang M."/>
            <person name="Li M."/>
            <person name="Tabassum N."/>
            <person name="Saada N."/>
            <person name="Osuji N."/>
            <person name="Aqrawi P."/>
            <person name="Fu Q."/>
            <person name="Thornton R."/>
            <person name="Raj R."/>
            <person name="Goodspeed R."/>
            <person name="Mata R."/>
            <person name="Najjar R."/>
            <person name="Gubbala S."/>
            <person name="Lee S."/>
            <person name="Denson S."/>
            <person name="Patil S."/>
            <person name="Macmil S."/>
            <person name="Qi S."/>
            <person name="Matskevitch T."/>
            <person name="Palculict T."/>
            <person name="Mathew T."/>
            <person name="Vee V."/>
            <person name="Velamala V."/>
            <person name="Korchina V."/>
            <person name="Cai W."/>
            <person name="Liu W."/>
            <person name="Dai W."/>
            <person name="Zou X."/>
            <person name="Zhu Y."/>
            <person name="Zhang Y."/>
            <person name="Wu Y.-Q."/>
            <person name="Xin Y."/>
            <person name="Nazarath L."/>
            <person name="Kovar C."/>
            <person name="Han Y."/>
            <person name="Muzny D."/>
            <person name="Gibbs R."/>
        </authorList>
    </citation>
    <scope>NUCLEOTIDE SEQUENCE [LARGE SCALE GENOMIC DNA]</scope>
    <source>
        <strain evidence="7">Jacobina</strain>
    </source>
</reference>
<dbReference type="Pfam" id="PF00595">
    <property type="entry name" value="PDZ"/>
    <property type="match status" value="2"/>
</dbReference>
<dbReference type="EMBL" id="AJWK01008542">
    <property type="status" value="NOT_ANNOTATED_CDS"/>
    <property type="molecule type" value="Genomic_DNA"/>
</dbReference>
<evidence type="ECO:0000256" key="1">
    <source>
        <dbReference type="ARBA" id="ARBA00004496"/>
    </source>
</evidence>
<feature type="region of interest" description="Disordered" evidence="3">
    <location>
        <begin position="410"/>
        <end position="435"/>
    </location>
</feature>
<proteinExistence type="predicted"/>
<dbReference type="GO" id="GO:0005737">
    <property type="term" value="C:cytoplasm"/>
    <property type="evidence" value="ECO:0007669"/>
    <property type="project" value="UniProtKB-SubCell"/>
</dbReference>
<evidence type="ECO:0000256" key="2">
    <source>
        <dbReference type="ARBA" id="ARBA00022490"/>
    </source>
</evidence>
<feature type="compositionally biased region" description="Polar residues" evidence="3">
    <location>
        <begin position="771"/>
        <end position="783"/>
    </location>
</feature>
<feature type="compositionally biased region" description="Basic and acidic residues" evidence="3">
    <location>
        <begin position="41"/>
        <end position="52"/>
    </location>
</feature>
<feature type="region of interest" description="Disordered" evidence="3">
    <location>
        <begin position="141"/>
        <end position="188"/>
    </location>
</feature>
<feature type="compositionally biased region" description="Basic residues" evidence="3">
    <location>
        <begin position="327"/>
        <end position="345"/>
    </location>
</feature>
<dbReference type="PROSITE" id="PS50106">
    <property type="entry name" value="PDZ"/>
    <property type="match status" value="2"/>
</dbReference>
<feature type="compositionally biased region" description="Polar residues" evidence="3">
    <location>
        <begin position="248"/>
        <end position="260"/>
    </location>
</feature>
<feature type="domain" description="PDZ" evidence="4">
    <location>
        <begin position="59"/>
        <end position="125"/>
    </location>
</feature>
<dbReference type="VEuPathDB" id="VectorBase:LLOJ002607"/>
<dbReference type="PANTHER" id="PTHR15963:SF5">
    <property type="entry name" value="SHORT SPINDLE 6, ISOFORM A"/>
    <property type="match status" value="1"/>
</dbReference>
<sequence>MAEIVSPTSAVPPPPQRKSTPDMSEEDELDASTHSQVLQRMKTDRVAVTRPEEDRRRRTIIVEKKNGSYGFTLQSYGIHYKKEQEVEMITYVDYVEYDGPAYRAGMREGDVILSINGTDMEKADHKTLELLEGKWKTHSLPARKKATAAGEEAVGEGEMLGNRPTSTEDVGALGKQQQKSQQHVGPPPTQMMLAYRYLDPHCRYILRPSASTGSGEYLISIAPAGPPPQAQHQQQRCRSQQYLRRVPSSDNNTTASSLPEDNTPKRSQAQQQEQKAKSSRHCHGHSCNPCHFGRSKTTTNNGDNVSLDAYDLASPCCEAQCIPVRRRSRHHSKDHHQHKHKHRSKESKERHQQRTQPAAPPAPPPQFANQPRYYDLSAGLASHCSLHSCTSSEFATTTVDGSVTSYTTSLSTDTLWDPHSDPSRGHSLKSGANPRTRTSVSYYAQPSPHQSFPTRFYPHAQVQPVSGYGYAVQKPKSWDNLTTKGGYGFGYGYLDTVAPKVNQIPPQRHSMPRKMTPAYERYTAFSDVENYAPPPSQFVQQTTTTTTTISSLAHRCVEMITYVDYVEYDGPAYRAGMREGDVILSINGTDMEKADHKTLVTFIKECDARMRMVVLFEDCVRKVELHMRYLQLQNVLQGKMSELERICLRERELLEGKWKTHSLPARKKATAAGEEAVGEGEMLGNRPTSTEDVGALGKQQQKSQQHVGPPPTQMMLAYRYLDPHCRYILRPSASTGSGEYLISIAPAGPPPQAHQQQQRCRSQQYLRRVPSSDNNTTASSLPEDNTPKRSQAQQQEQKAKSSRHSRAVKLSASPVRRRSRHHSKDHHQHKHKHRSKESKERHQQRTQPAAPPAPPPQFANQPRYYDLSAGLASHCSLHSCTSSEFAATTVDGSVTSYTTSLSTDTLWDPHSDPSRGHSLKSGANPRTRTSVSYYAQPSPHQSFPTRFYPHAQVQPVSGYGYAVQKPKSWDNLTTKGGYGFGYGYLDTVAPKVNQIPPQRHSMPRKMTPAYERYTAFSDVENYAPPPSQFVQQTTTTTTTISLVGPPLCECLEGATVPKGATTQATSLTSAAGYYSSLPPRDPAKAPQAEITRL</sequence>
<feature type="compositionally biased region" description="Low complexity" evidence="3">
    <location>
        <begin position="230"/>
        <end position="245"/>
    </location>
</feature>
<dbReference type="Proteomes" id="UP000092461">
    <property type="component" value="Unassembled WGS sequence"/>
</dbReference>
<evidence type="ECO:0000313" key="7">
    <source>
        <dbReference type="Proteomes" id="UP000092461"/>
    </source>
</evidence>
<keyword evidence="7" id="KW-1185">Reference proteome</keyword>
<dbReference type="SMART" id="SM00228">
    <property type="entry name" value="PDZ"/>
    <property type="match status" value="2"/>
</dbReference>
<feature type="region of interest" description="Disordered" evidence="3">
    <location>
        <begin position="327"/>
        <end position="371"/>
    </location>
</feature>
<feature type="region of interest" description="Disordered" evidence="3">
    <location>
        <begin position="1"/>
        <end position="52"/>
    </location>
</feature>
<dbReference type="InterPro" id="IPR036034">
    <property type="entry name" value="PDZ_sf"/>
</dbReference>
<evidence type="ECO:0000313" key="6">
    <source>
        <dbReference type="EnsemblMetazoa" id="LLOJ002607-PA"/>
    </source>
</evidence>
<dbReference type="SUPFAM" id="SSF50156">
    <property type="entry name" value="PDZ domain-like"/>
    <property type="match status" value="2"/>
</dbReference>
<dbReference type="AlphaFoldDB" id="A0A1B0CE37"/>
<evidence type="ECO:0000313" key="5">
    <source>
        <dbReference type="EMBL" id="MBC1180640.1"/>
    </source>
</evidence>
<feature type="region of interest" description="Disordered" evidence="3">
    <location>
        <begin position="665"/>
        <end position="711"/>
    </location>
</feature>
<dbReference type="InterPro" id="IPR052122">
    <property type="entry name" value="Intracell_Traff_Signaling_Reg"/>
</dbReference>
<dbReference type="PANTHER" id="PTHR15963">
    <property type="entry name" value="GENERAL RECEPTOR FOR PHOSPHOINOSITIDES 1-ASSOCIATED SCAFFOLD PROTEIN-RELATED"/>
    <property type="match status" value="1"/>
</dbReference>
<reference evidence="6" key="3">
    <citation type="submission" date="2020-05" db="UniProtKB">
        <authorList>
            <consortium name="EnsemblMetazoa"/>
        </authorList>
    </citation>
    <scope>IDENTIFICATION</scope>
    <source>
        <strain evidence="6">Jacobina</strain>
    </source>
</reference>
<protein>
    <recommendedName>
        <fullName evidence="4">PDZ domain-containing protein</fullName>
    </recommendedName>
</protein>
<dbReference type="InterPro" id="IPR001478">
    <property type="entry name" value="PDZ"/>
</dbReference>
<name>A0A1B0CE37_LUTLO</name>
<feature type="region of interest" description="Disordered" evidence="3">
    <location>
        <begin position="740"/>
        <end position="862"/>
    </location>
</feature>
<feature type="region of interest" description="Disordered" evidence="3">
    <location>
        <begin position="900"/>
        <end position="926"/>
    </location>
</feature>
<dbReference type="CDD" id="cd06713">
    <property type="entry name" value="PDZ_tamalin_CYTIP-like"/>
    <property type="match status" value="1"/>
</dbReference>
<reference evidence="5" key="2">
    <citation type="journal article" date="2020" name="BMC">
        <title>Leishmania infection induces a limited differential gene expression in the sand fly midgut.</title>
        <authorList>
            <person name="Coutinho-Abreu I.V."/>
            <person name="Serafim T.D."/>
            <person name="Meneses C."/>
            <person name="Kamhawi S."/>
            <person name="Oliveira F."/>
            <person name="Valenzuela J.G."/>
        </authorList>
    </citation>
    <scope>NUCLEOTIDE SEQUENCE</scope>
    <source>
        <strain evidence="5">Jacobina</strain>
        <tissue evidence="5">Midgut</tissue>
    </source>
</reference>
<dbReference type="EMBL" id="GITU01011937">
    <property type="protein sequence ID" value="MBC1180640.1"/>
    <property type="molecule type" value="Transcribed_RNA"/>
</dbReference>
<keyword evidence="2" id="KW-0963">Cytoplasm</keyword>
<dbReference type="EnsemblMetazoa" id="LLOJ002607-RA">
    <property type="protein sequence ID" value="LLOJ002607-PA"/>
    <property type="gene ID" value="LLOJ002607"/>
</dbReference>
<feature type="domain" description="PDZ" evidence="4">
    <location>
        <begin position="562"/>
        <end position="618"/>
    </location>
</feature>
<evidence type="ECO:0000256" key="3">
    <source>
        <dbReference type="SAM" id="MobiDB-lite"/>
    </source>
</evidence>
<dbReference type="Gene3D" id="2.30.42.10">
    <property type="match status" value="2"/>
</dbReference>